<dbReference type="RefSeq" id="WP_109738379.1">
    <property type="nucleotide sequence ID" value="NZ_PPEG02000004.1"/>
</dbReference>
<keyword evidence="4" id="KW-0143">Chaperone</keyword>
<dbReference type="InterPro" id="IPR036890">
    <property type="entry name" value="HATPase_C_sf"/>
</dbReference>
<dbReference type="GO" id="GO:0051082">
    <property type="term" value="F:unfolded protein binding"/>
    <property type="evidence" value="ECO:0007669"/>
    <property type="project" value="InterPro"/>
</dbReference>
<protein>
    <recommendedName>
        <fullName evidence="5">HD-CE domain-containing protein</fullName>
    </recommendedName>
</protein>
<gene>
    <name evidence="6" type="ORF">C1634_010465</name>
</gene>
<dbReference type="SUPFAM" id="SSF55874">
    <property type="entry name" value="ATPase domain of HSP90 chaperone/DNA topoisomerase II/histidine kinase"/>
    <property type="match status" value="1"/>
</dbReference>
<evidence type="ECO:0000256" key="2">
    <source>
        <dbReference type="ARBA" id="ARBA00022741"/>
    </source>
</evidence>
<dbReference type="AlphaFoldDB" id="A0A316WMR2"/>
<dbReference type="GO" id="GO:0016887">
    <property type="term" value="F:ATP hydrolysis activity"/>
    <property type="evidence" value="ECO:0007669"/>
    <property type="project" value="InterPro"/>
</dbReference>
<evidence type="ECO:0000259" key="5">
    <source>
        <dbReference type="Pfam" id="PF24391"/>
    </source>
</evidence>
<evidence type="ECO:0000256" key="1">
    <source>
        <dbReference type="ARBA" id="ARBA00008239"/>
    </source>
</evidence>
<comment type="caution">
    <text evidence="6">The sequence shown here is derived from an EMBL/GenBank/DDBJ whole genome shotgun (WGS) entry which is preliminary data.</text>
</comment>
<accession>A0A316WMR2</accession>
<evidence type="ECO:0000313" key="6">
    <source>
        <dbReference type="EMBL" id="PWN61693.1"/>
    </source>
</evidence>
<evidence type="ECO:0000256" key="3">
    <source>
        <dbReference type="ARBA" id="ARBA00022840"/>
    </source>
</evidence>
<dbReference type="EMBL" id="PPEG02000004">
    <property type="protein sequence ID" value="PWN61693.1"/>
    <property type="molecule type" value="Genomic_DNA"/>
</dbReference>
<dbReference type="PRINTS" id="PR00775">
    <property type="entry name" value="HEATSHOCK90"/>
</dbReference>
<dbReference type="PANTHER" id="PTHR11528">
    <property type="entry name" value="HEAT SHOCK PROTEIN 90 FAMILY MEMBER"/>
    <property type="match status" value="1"/>
</dbReference>
<dbReference type="Proteomes" id="UP000236413">
    <property type="component" value="Unassembled WGS sequence"/>
</dbReference>
<dbReference type="Gene3D" id="3.30.565.10">
    <property type="entry name" value="Histidine kinase-like ATPase, C-terminal domain"/>
    <property type="match status" value="1"/>
</dbReference>
<dbReference type="GO" id="GO:0140662">
    <property type="term" value="F:ATP-dependent protein folding chaperone"/>
    <property type="evidence" value="ECO:0007669"/>
    <property type="project" value="InterPro"/>
</dbReference>
<dbReference type="Pfam" id="PF24391">
    <property type="entry name" value="HD-CE"/>
    <property type="match status" value="1"/>
</dbReference>
<evidence type="ECO:0000256" key="4">
    <source>
        <dbReference type="ARBA" id="ARBA00023186"/>
    </source>
</evidence>
<keyword evidence="3" id="KW-0067">ATP-binding</keyword>
<evidence type="ECO:0000313" key="7">
    <source>
        <dbReference type="Proteomes" id="UP000236413"/>
    </source>
</evidence>
<comment type="similarity">
    <text evidence="1">Belongs to the heat shock protein 90 family.</text>
</comment>
<reference evidence="6 7" key="1">
    <citation type="submission" date="2018-04" db="EMBL/GenBank/DDBJ databases">
        <title>Chryseobacterium oncorhynchi 701B-08T from rainbow trout, and Chryseobacterium viscerum 687B-08T from diseased fish.</title>
        <authorList>
            <person name="Jeong J.-J."/>
            <person name="Lee Y.J."/>
            <person name="Pathiraja D."/>
            <person name="Park B."/>
            <person name="Choi I.-G."/>
            <person name="Kim K.D."/>
        </authorList>
    </citation>
    <scope>NUCLEOTIDE SEQUENCE [LARGE SCALE GENOMIC DNA]</scope>
    <source>
        <strain evidence="6 7">687B-08</strain>
    </source>
</reference>
<name>A0A316WMR2_9FLAO</name>
<sequence length="1128" mass="131874">MNKFDELILSESIILKSLKKKAMGKTVHNDYLDIFFEFKKVVSLEAKFIVQNFPEYTPHDEEHHLRRLLNLADEILGPKIIKSLNATELLILSLSIFGHDWGMAVSEAEKKEILTKDDLQKSEFSLLRFDNQDFLKHLKRLNENLDNISNFAWQEYIRLTHAKRSAERVKRYFKKIDNGIGEATARTCEGHWLDFKEIKNSVIYPSNYMVRGENVNLRAITLYLRLIDLFDISNERTPYTIYKYTAPQSIRSKMEWSKHYAINSLATLDFNNGRIIQVDGQTDDFRVFAALEDLHTFCKEQLSGCNDLLQEMNDKKYYLNIFEIKWNIVPIDFDPISIKFEFDRKRMFEVLSDEIYKGDKYVFIRELLQNSIDAIKLRKEWIEKKHNISLSSFGEINIEVKKDEEKNTEIIFTDDGIGMDRYIVENYLSVAGKSYYHSDEFKRLGLELDPISRFGVGILSCFMIANKVNIVTLKDPLIEPNSEVLDIDIPDVDKQFRISKHIPSNDKVGTTISIFISNDEITSQLNKTLELDITTYLKNLVGVVEFPIIINENQKKTVIINPYENIDSYKSKYPESDIFSVQTSVDISKVFLPQSLKTAKEIFKIDQYIIEDNLSSKGEQGVINFIVPKDPSIKIRQAGNSWPNAEFHIIHGKYRQKVKIDEEWMGYNIATMPYDYKYGASSYSDIAYKVLLDGILLPKAKPPSKIEGSPYSAQLARFQSYFPSERFAVPFVFINFQKGDFMNTDLSRTEIRSKEKYWDSDISQKLFSHIVDLNRQQLLDKNIKARIIYFTYLIFFYRIPLDLIIKNIGLENCPFLLMTSDGHIKFDVWNNWKDRTVYFQPKYSYWFKDAILREFNETNIELNDLHIWNNEDFVLQNIMFPEKNLEHTSSAQVILSSQLAPFYIERTHKFHSYRFISSPNIGSPALIQSIFVPSEQNVLMHDIDVVYLAATEIDAITDSNTELLFNTLSYEITAIFQIDKLPEIGLFQAPYNECIAYGVTVLNSSHNFTKKILRILACILIYEENKDEIIVEWARLIDQLFELPFFNSDDYFYEKFSLKEINKNIEEINEIIISNNLIKNYQKLQCLTFDNFVENTVIDIGDDDYCQFFNFYDIDDSELNDDYPTVLS</sequence>
<organism evidence="6 7">
    <name type="scientific">Chryseobacterium viscerum</name>
    <dbReference type="NCBI Taxonomy" id="1037377"/>
    <lineage>
        <taxon>Bacteria</taxon>
        <taxon>Pseudomonadati</taxon>
        <taxon>Bacteroidota</taxon>
        <taxon>Flavobacteriia</taxon>
        <taxon>Flavobacteriales</taxon>
        <taxon>Weeksellaceae</taxon>
        <taxon>Chryseobacterium group</taxon>
        <taxon>Chryseobacterium</taxon>
    </lineage>
</organism>
<dbReference type="InterPro" id="IPR020575">
    <property type="entry name" value="Hsp90_N"/>
</dbReference>
<keyword evidence="2" id="KW-0547">Nucleotide-binding</keyword>
<dbReference type="Pfam" id="PF13589">
    <property type="entry name" value="HATPase_c_3"/>
    <property type="match status" value="1"/>
</dbReference>
<proteinExistence type="inferred from homology"/>
<dbReference type="GO" id="GO:0005524">
    <property type="term" value="F:ATP binding"/>
    <property type="evidence" value="ECO:0007669"/>
    <property type="project" value="UniProtKB-KW"/>
</dbReference>
<dbReference type="InterPro" id="IPR056471">
    <property type="entry name" value="HD-CE"/>
</dbReference>
<dbReference type="InterPro" id="IPR001404">
    <property type="entry name" value="Hsp90_fam"/>
</dbReference>
<feature type="domain" description="HD-CE" evidence="5">
    <location>
        <begin position="53"/>
        <end position="266"/>
    </location>
</feature>